<accession>A0ABV7FWE6</accession>
<reference evidence="2" key="1">
    <citation type="journal article" date="2019" name="Int. J. Syst. Evol. Microbiol.">
        <title>The Global Catalogue of Microorganisms (GCM) 10K type strain sequencing project: providing services to taxonomists for standard genome sequencing and annotation.</title>
        <authorList>
            <consortium name="The Broad Institute Genomics Platform"/>
            <consortium name="The Broad Institute Genome Sequencing Center for Infectious Disease"/>
            <person name="Wu L."/>
            <person name="Ma J."/>
        </authorList>
    </citation>
    <scope>NUCLEOTIDE SEQUENCE [LARGE SCALE GENOMIC DNA]</scope>
    <source>
        <strain evidence="2">KCTC 52094</strain>
    </source>
</reference>
<evidence type="ECO:0000313" key="2">
    <source>
        <dbReference type="Proteomes" id="UP001595593"/>
    </source>
</evidence>
<sequence>MPQDLAAPAVKMNTRLGTEADVDPVDNPLVAASMDLVLKLRGGELTPLGFEQAVTELYDQLDVEALLKPWTEKALAEKKMQVLYRYARPGINEAMQMVYLDPHEVHPPHTHHNIISKQVVLNAPIYIREYDVLARLSPDELLLRLTTDRWFQPGEGMRTTETRNNAHWFAAGDKPAVLLNFRLYGYQNYTLNGPDTPLLRRLLDPTVGRHSDGLLIGREVGLEECYGKFAGKPVESFPIPG</sequence>
<protein>
    <submittedName>
        <fullName evidence="1">Uncharacterized protein</fullName>
    </submittedName>
</protein>
<dbReference type="InterPro" id="IPR011051">
    <property type="entry name" value="RmlC_Cupin_sf"/>
</dbReference>
<dbReference type="SUPFAM" id="SSF51182">
    <property type="entry name" value="RmlC-like cupins"/>
    <property type="match status" value="1"/>
</dbReference>
<proteinExistence type="predicted"/>
<evidence type="ECO:0000313" key="1">
    <source>
        <dbReference type="EMBL" id="MFC3123736.1"/>
    </source>
</evidence>
<organism evidence="1 2">
    <name type="scientific">Teichococcus globiformis</name>
    <dbReference type="NCBI Taxonomy" id="2307229"/>
    <lineage>
        <taxon>Bacteria</taxon>
        <taxon>Pseudomonadati</taxon>
        <taxon>Pseudomonadota</taxon>
        <taxon>Alphaproteobacteria</taxon>
        <taxon>Acetobacterales</taxon>
        <taxon>Roseomonadaceae</taxon>
        <taxon>Roseomonas</taxon>
    </lineage>
</organism>
<keyword evidence="2" id="KW-1185">Reference proteome</keyword>
<comment type="caution">
    <text evidence="1">The sequence shown here is derived from an EMBL/GenBank/DDBJ whole genome shotgun (WGS) entry which is preliminary data.</text>
</comment>
<gene>
    <name evidence="1" type="ORF">ACFOD4_01575</name>
</gene>
<dbReference type="RefSeq" id="WP_379592907.1">
    <property type="nucleotide sequence ID" value="NZ_JBHRTN010000003.1"/>
</dbReference>
<dbReference type="Proteomes" id="UP001595593">
    <property type="component" value="Unassembled WGS sequence"/>
</dbReference>
<name>A0ABV7FWE6_9PROT</name>
<dbReference type="EMBL" id="JBHRTN010000003">
    <property type="protein sequence ID" value="MFC3123736.1"/>
    <property type="molecule type" value="Genomic_DNA"/>
</dbReference>